<keyword evidence="2" id="KW-1185">Reference proteome</keyword>
<proteinExistence type="predicted"/>
<sequence>MRSRTQDSTDAAALRLIIMSRQCPTNDMLAAAIGARGAAAGAAALRRLEASGQITIERSAGWRIVRETQYGCKFEGPDE</sequence>
<reference evidence="1 2" key="1">
    <citation type="submission" date="2024-09" db="EMBL/GenBank/DDBJ databases">
        <authorList>
            <person name="Sun Q."/>
            <person name="Mori K."/>
        </authorList>
    </citation>
    <scope>NUCLEOTIDE SEQUENCE [LARGE SCALE GENOMIC DNA]</scope>
    <source>
        <strain evidence="1 2">CICC 11035S</strain>
    </source>
</reference>
<evidence type="ECO:0008006" key="3">
    <source>
        <dbReference type="Google" id="ProtNLM"/>
    </source>
</evidence>
<dbReference type="EMBL" id="JBHLTM010000002">
    <property type="protein sequence ID" value="MFC0683034.1"/>
    <property type="molecule type" value="Genomic_DNA"/>
</dbReference>
<protein>
    <recommendedName>
        <fullName evidence="3">Transcriptional regulator</fullName>
    </recommendedName>
</protein>
<accession>A0ABV6S2H9</accession>
<dbReference type="Proteomes" id="UP001589858">
    <property type="component" value="Unassembled WGS sequence"/>
</dbReference>
<name>A0ABV6S2H9_9SPHN</name>
<gene>
    <name evidence="1" type="ORF">ACFFF8_00335</name>
</gene>
<evidence type="ECO:0000313" key="2">
    <source>
        <dbReference type="Proteomes" id="UP001589858"/>
    </source>
</evidence>
<dbReference type="RefSeq" id="WP_267222889.1">
    <property type="nucleotide sequence ID" value="NZ_JAPCWC010000018.1"/>
</dbReference>
<organism evidence="1 2">
    <name type="scientific">Novosphingobium clariflavum</name>
    <dbReference type="NCBI Taxonomy" id="2029884"/>
    <lineage>
        <taxon>Bacteria</taxon>
        <taxon>Pseudomonadati</taxon>
        <taxon>Pseudomonadota</taxon>
        <taxon>Alphaproteobacteria</taxon>
        <taxon>Sphingomonadales</taxon>
        <taxon>Sphingomonadaceae</taxon>
        <taxon>Novosphingobium</taxon>
    </lineage>
</organism>
<evidence type="ECO:0000313" key="1">
    <source>
        <dbReference type="EMBL" id="MFC0683034.1"/>
    </source>
</evidence>
<comment type="caution">
    <text evidence="1">The sequence shown here is derived from an EMBL/GenBank/DDBJ whole genome shotgun (WGS) entry which is preliminary data.</text>
</comment>